<dbReference type="InterPro" id="IPR005901">
    <property type="entry name" value="GLPGLI"/>
</dbReference>
<proteinExistence type="predicted"/>
<sequence>MKYIQTLLLIITLTSFSQNRKYQITYDFTQNAKDIKLITNIKTYLTGNGQVSVYEEDFANIKSKSLDENLISIKTLNNPIFYKDLQNKKAIFNDQIKMKFFNIVDAGITFDWKIEQETKIILGYNCQKATIRFRGRDFVVYFTSEIPFSDGPWKFSGLPGLILEVKSDDPLHTYDIIAEKIEFKDSKEKIDNIYLNQDTITYEEFLKIYRRKYEESISNMDSNGFTRGMNKGFMEFYITE</sequence>
<evidence type="ECO:0000313" key="1">
    <source>
        <dbReference type="EMBL" id="SHM87013.1"/>
    </source>
</evidence>
<gene>
    <name evidence="1" type="ORF">SAMN05216269_10822</name>
</gene>
<evidence type="ECO:0000313" key="2">
    <source>
        <dbReference type="Proteomes" id="UP000184092"/>
    </source>
</evidence>
<organism evidence="1 2">
    <name type="scientific">Flavobacterium xinjiangense</name>
    <dbReference type="NCBI Taxonomy" id="178356"/>
    <lineage>
        <taxon>Bacteria</taxon>
        <taxon>Pseudomonadati</taxon>
        <taxon>Bacteroidota</taxon>
        <taxon>Flavobacteriia</taxon>
        <taxon>Flavobacteriales</taxon>
        <taxon>Flavobacteriaceae</taxon>
        <taxon>Flavobacterium</taxon>
    </lineage>
</organism>
<reference evidence="2" key="1">
    <citation type="submission" date="2016-11" db="EMBL/GenBank/DDBJ databases">
        <authorList>
            <person name="Varghese N."/>
            <person name="Submissions S."/>
        </authorList>
    </citation>
    <scope>NUCLEOTIDE SEQUENCE [LARGE SCALE GENOMIC DNA]</scope>
    <source>
        <strain evidence="2">CGMCC 1.2749</strain>
    </source>
</reference>
<keyword evidence="2" id="KW-1185">Reference proteome</keyword>
<dbReference type="Proteomes" id="UP000184092">
    <property type="component" value="Unassembled WGS sequence"/>
</dbReference>
<name>A0A1M7M8D8_9FLAO</name>
<dbReference type="AlphaFoldDB" id="A0A1M7M8D8"/>
<dbReference type="EMBL" id="FRCL01000008">
    <property type="protein sequence ID" value="SHM87013.1"/>
    <property type="molecule type" value="Genomic_DNA"/>
</dbReference>
<accession>A0A1M7M8D8</accession>
<dbReference type="OrthoDB" id="1440774at2"/>
<dbReference type="RefSeq" id="WP_073209296.1">
    <property type="nucleotide sequence ID" value="NZ_FRCL01000008.1"/>
</dbReference>
<dbReference type="Pfam" id="PF22252">
    <property type="entry name" value="PNGase_F-II_N"/>
    <property type="match status" value="1"/>
</dbReference>
<dbReference type="NCBIfam" id="TIGR01200">
    <property type="entry name" value="GLPGLI"/>
    <property type="match status" value="1"/>
</dbReference>
<dbReference type="STRING" id="178356.SAMN05216269_10822"/>
<protein>
    <submittedName>
        <fullName evidence="1">GLPGLI family protein</fullName>
    </submittedName>
</protein>